<feature type="chain" id="PRO_5043095508" description="Pectin acetylesterase" evidence="5">
    <location>
        <begin position="25"/>
        <end position="385"/>
    </location>
</feature>
<dbReference type="Proteomes" id="UP000825729">
    <property type="component" value="Unassembled WGS sequence"/>
</dbReference>
<evidence type="ECO:0000256" key="2">
    <source>
        <dbReference type="ARBA" id="ARBA00004191"/>
    </source>
</evidence>
<keyword evidence="5" id="KW-0964">Secreted</keyword>
<dbReference type="EC" id="3.1.1.-" evidence="5"/>
<comment type="function">
    <text evidence="1 5">Hydrolyzes acetyl esters in homogalacturonan regions of pectin. In type I primary cell wall, galacturonic acid residues of pectin can be acetylated at the O-2 and O-3 positions. Decreasing the degree of acetylation of pectin gels in vitro alters their physical properties.</text>
</comment>
<comment type="subcellular location">
    <subcellularLocation>
        <location evidence="2 5">Secreted</location>
        <location evidence="2 5">Cell wall</location>
    </subcellularLocation>
</comment>
<sequence length="385" mass="42268">MGRDFTGIWLPLLVLAGGLAGVWSRTQFVKMTLVEGAAKTGAVCLDGSLPGYYLGRGSGPGANNWILDLEGGGWCHDLNSCSERAKTHRGSTSYKKKRGGLSGILSNKFKLNPADFYNWNRVKVLYCDGASFGGDVMYTNGTTTIHFRGKRIWDAVVHDLLSKGLNVAKKVLLSGTSAGGLATFMHCDNFKQLLPNTTTLKCLSDAGFFLDVEDVSGMNTIRQIFKGVVALQGVEKYLDQRCTTSLENPSLCFFPQYALQYIQTPYFILNAAYDGYQLNNILVPPSMDITGAWLPCKKDLAACTQQQIVKLEGFRRKMLAALGPLRSSSGGFFINSGTRHGQSGRQTAWFSPSSPRLHNRTIAEVVGDWYFERKPAKEVGFPYSC</sequence>
<reference evidence="6 7" key="1">
    <citation type="submission" date="2021-07" db="EMBL/GenBank/DDBJ databases">
        <title>The Aristolochia fimbriata genome: insights into angiosperm evolution, floral development and chemical biosynthesis.</title>
        <authorList>
            <person name="Jiao Y."/>
        </authorList>
    </citation>
    <scope>NUCLEOTIDE SEQUENCE [LARGE SCALE GENOMIC DNA]</scope>
    <source>
        <strain evidence="6">IBCAS-2021</strain>
        <tissue evidence="6">Leaf</tissue>
    </source>
</reference>
<keyword evidence="5" id="KW-0732">Signal</keyword>
<dbReference type="PANTHER" id="PTHR21562">
    <property type="entry name" value="NOTUM-RELATED"/>
    <property type="match status" value="1"/>
</dbReference>
<feature type="signal peptide" evidence="5">
    <location>
        <begin position="1"/>
        <end position="24"/>
    </location>
</feature>
<keyword evidence="7" id="KW-1185">Reference proteome</keyword>
<evidence type="ECO:0000313" key="6">
    <source>
        <dbReference type="EMBL" id="KAG9441247.1"/>
    </source>
</evidence>
<dbReference type="InterPro" id="IPR004963">
    <property type="entry name" value="PAE/NOTUM"/>
</dbReference>
<dbReference type="GO" id="GO:0016787">
    <property type="term" value="F:hydrolase activity"/>
    <property type="evidence" value="ECO:0007669"/>
    <property type="project" value="UniProtKB-KW"/>
</dbReference>
<protein>
    <recommendedName>
        <fullName evidence="5">Pectin acetylesterase</fullName>
        <ecNumber evidence="5">3.1.1.-</ecNumber>
    </recommendedName>
</protein>
<dbReference type="EMBL" id="JAINDJ010000007">
    <property type="protein sequence ID" value="KAG9441247.1"/>
    <property type="molecule type" value="Genomic_DNA"/>
</dbReference>
<accession>A0AAV7DXF5</accession>
<organism evidence="6 7">
    <name type="scientific">Aristolochia fimbriata</name>
    <name type="common">White veined hardy Dutchman's pipe vine</name>
    <dbReference type="NCBI Taxonomy" id="158543"/>
    <lineage>
        <taxon>Eukaryota</taxon>
        <taxon>Viridiplantae</taxon>
        <taxon>Streptophyta</taxon>
        <taxon>Embryophyta</taxon>
        <taxon>Tracheophyta</taxon>
        <taxon>Spermatophyta</taxon>
        <taxon>Magnoliopsida</taxon>
        <taxon>Magnoliidae</taxon>
        <taxon>Piperales</taxon>
        <taxon>Aristolochiaceae</taxon>
        <taxon>Aristolochia</taxon>
    </lineage>
</organism>
<gene>
    <name evidence="6" type="ORF">H6P81_017101</name>
</gene>
<evidence type="ECO:0000256" key="5">
    <source>
        <dbReference type="RuleBase" id="RU363114"/>
    </source>
</evidence>
<name>A0AAV7DXF5_ARIFI</name>
<dbReference type="Pfam" id="PF03283">
    <property type="entry name" value="PAE"/>
    <property type="match status" value="1"/>
</dbReference>
<keyword evidence="5" id="KW-0961">Cell wall biogenesis/degradation</keyword>
<dbReference type="PANTHER" id="PTHR21562:SF69">
    <property type="entry name" value="PECTIN ACETYLESTERASE 9"/>
    <property type="match status" value="1"/>
</dbReference>
<evidence type="ECO:0000256" key="1">
    <source>
        <dbReference type="ARBA" id="ARBA00003534"/>
    </source>
</evidence>
<keyword evidence="4 5" id="KW-0134">Cell wall</keyword>
<comment type="caution">
    <text evidence="6">The sequence shown here is derived from an EMBL/GenBank/DDBJ whole genome shotgun (WGS) entry which is preliminary data.</text>
</comment>
<proteinExistence type="inferred from homology"/>
<comment type="similarity">
    <text evidence="3 5">Belongs to the pectinacetylesterase family.</text>
</comment>
<keyword evidence="5" id="KW-0378">Hydrolase</keyword>
<dbReference type="AlphaFoldDB" id="A0AAV7DXF5"/>
<evidence type="ECO:0000256" key="3">
    <source>
        <dbReference type="ARBA" id="ARBA00005784"/>
    </source>
</evidence>
<evidence type="ECO:0000256" key="4">
    <source>
        <dbReference type="ARBA" id="ARBA00022512"/>
    </source>
</evidence>
<dbReference type="GO" id="GO:0071555">
    <property type="term" value="P:cell wall organization"/>
    <property type="evidence" value="ECO:0007669"/>
    <property type="project" value="UniProtKB-KW"/>
</dbReference>
<evidence type="ECO:0000313" key="7">
    <source>
        <dbReference type="Proteomes" id="UP000825729"/>
    </source>
</evidence>